<evidence type="ECO:0000256" key="3">
    <source>
        <dbReference type="ARBA" id="ARBA00023002"/>
    </source>
</evidence>
<dbReference type="Pfam" id="PF01872">
    <property type="entry name" value="RibD_C"/>
    <property type="match status" value="1"/>
</dbReference>
<evidence type="ECO:0000313" key="6">
    <source>
        <dbReference type="Proteomes" id="UP000632454"/>
    </source>
</evidence>
<protein>
    <recommendedName>
        <fullName evidence="4">Bacterial bifunctional deaminase-reductase C-terminal domain-containing protein</fullName>
    </recommendedName>
</protein>
<comment type="caution">
    <text evidence="5">The sequence shown here is derived from an EMBL/GenBank/DDBJ whole genome shotgun (WGS) entry which is preliminary data.</text>
</comment>
<organism evidence="5 6">
    <name type="scientific">Williamsia phyllosphaerae</name>
    <dbReference type="NCBI Taxonomy" id="885042"/>
    <lineage>
        <taxon>Bacteria</taxon>
        <taxon>Bacillati</taxon>
        <taxon>Actinomycetota</taxon>
        <taxon>Actinomycetes</taxon>
        <taxon>Mycobacteriales</taxon>
        <taxon>Nocardiaceae</taxon>
        <taxon>Williamsia</taxon>
    </lineage>
</organism>
<dbReference type="Gene3D" id="3.40.430.10">
    <property type="entry name" value="Dihydrofolate Reductase, subunit A"/>
    <property type="match status" value="1"/>
</dbReference>
<proteinExistence type="predicted"/>
<sequence>MYLLDKATQLTVDRSTLTDLYAYPPAPGLDGRCHLVANMVTSLDGAAMVGGVSGALGGDGDHEIFELLRELCDVVLVGSGTVIGEDYGPIGGDSDTDTAPRLAMVSGSLSIDPAQGSVAAPTTVIMTCASAPEENRRRLLDAGATLVDCGETEVELPLVLSALADRGRTRVLCEGGPGLLANLYAADLVDSLCVTIGPAVVGGSAGRITHGPDGAPARQMRRAHVLADDEGYLFTKWVRA</sequence>
<name>A0ABQ1V831_9NOCA</name>
<evidence type="ECO:0000259" key="4">
    <source>
        <dbReference type="Pfam" id="PF01872"/>
    </source>
</evidence>
<dbReference type="PANTHER" id="PTHR38011:SF7">
    <property type="entry name" value="2,5-DIAMINO-6-RIBOSYLAMINO-4(3H)-PYRIMIDINONE 5'-PHOSPHATE REDUCTASE"/>
    <property type="match status" value="1"/>
</dbReference>
<dbReference type="RefSeq" id="WP_188492418.1">
    <property type="nucleotide sequence ID" value="NZ_BMCS01000003.1"/>
</dbReference>
<dbReference type="Proteomes" id="UP000632454">
    <property type="component" value="Unassembled WGS sequence"/>
</dbReference>
<comment type="pathway">
    <text evidence="1">Cofactor biosynthesis; riboflavin biosynthesis.</text>
</comment>
<dbReference type="InterPro" id="IPR024072">
    <property type="entry name" value="DHFR-like_dom_sf"/>
</dbReference>
<evidence type="ECO:0000313" key="5">
    <source>
        <dbReference type="EMBL" id="GGF41100.1"/>
    </source>
</evidence>
<evidence type="ECO:0000256" key="2">
    <source>
        <dbReference type="ARBA" id="ARBA00022857"/>
    </source>
</evidence>
<reference evidence="6" key="1">
    <citation type="journal article" date="2019" name="Int. J. Syst. Evol. Microbiol.">
        <title>The Global Catalogue of Microorganisms (GCM) 10K type strain sequencing project: providing services to taxonomists for standard genome sequencing and annotation.</title>
        <authorList>
            <consortium name="The Broad Institute Genomics Platform"/>
            <consortium name="The Broad Institute Genome Sequencing Center for Infectious Disease"/>
            <person name="Wu L."/>
            <person name="Ma J."/>
        </authorList>
    </citation>
    <scope>NUCLEOTIDE SEQUENCE [LARGE SCALE GENOMIC DNA]</scope>
    <source>
        <strain evidence="6">CCM 7855</strain>
    </source>
</reference>
<feature type="domain" description="Bacterial bifunctional deaminase-reductase C-terminal" evidence="4">
    <location>
        <begin position="34"/>
        <end position="233"/>
    </location>
</feature>
<dbReference type="EMBL" id="BMCS01000003">
    <property type="protein sequence ID" value="GGF41100.1"/>
    <property type="molecule type" value="Genomic_DNA"/>
</dbReference>
<dbReference type="InterPro" id="IPR002734">
    <property type="entry name" value="RibDG_C"/>
</dbReference>
<dbReference type="PANTHER" id="PTHR38011">
    <property type="entry name" value="DIHYDROFOLATE REDUCTASE FAMILY PROTEIN (AFU_ORTHOLOGUE AFUA_8G06820)"/>
    <property type="match status" value="1"/>
</dbReference>
<keyword evidence="6" id="KW-1185">Reference proteome</keyword>
<accession>A0ABQ1V831</accession>
<keyword evidence="2" id="KW-0521">NADP</keyword>
<dbReference type="SUPFAM" id="SSF53597">
    <property type="entry name" value="Dihydrofolate reductase-like"/>
    <property type="match status" value="1"/>
</dbReference>
<keyword evidence="3" id="KW-0560">Oxidoreductase</keyword>
<dbReference type="InterPro" id="IPR050765">
    <property type="entry name" value="Riboflavin_Biosynth_HTPR"/>
</dbReference>
<gene>
    <name evidence="5" type="ORF">GCM10007298_41060</name>
</gene>
<evidence type="ECO:0000256" key="1">
    <source>
        <dbReference type="ARBA" id="ARBA00005104"/>
    </source>
</evidence>